<dbReference type="SUPFAM" id="SSF54593">
    <property type="entry name" value="Glyoxalase/Bleomycin resistance protein/Dihydroxybiphenyl dioxygenase"/>
    <property type="match status" value="1"/>
</dbReference>
<gene>
    <name evidence="2" type="ORF">GBAR_LOCUS17725</name>
</gene>
<reference evidence="2" key="1">
    <citation type="submission" date="2023-03" db="EMBL/GenBank/DDBJ databases">
        <authorList>
            <person name="Steffen K."/>
            <person name="Cardenas P."/>
        </authorList>
    </citation>
    <scope>NUCLEOTIDE SEQUENCE</scope>
</reference>
<sequence length="126" mass="13602">MMAKIKHIAISSQQPDKTAKFYKEVLGLEEVGKVTSANADGYYLSDGNVNIAILKFKSDVVSGDFDVEYSGIHHIGFQVDDAAEADARMKAADAYPMDDVNEALHGGMGAPSMGAMWRRSTADRTA</sequence>
<evidence type="ECO:0000313" key="3">
    <source>
        <dbReference type="Proteomes" id="UP001174909"/>
    </source>
</evidence>
<dbReference type="Proteomes" id="UP001174909">
    <property type="component" value="Unassembled WGS sequence"/>
</dbReference>
<dbReference type="PROSITE" id="PS51819">
    <property type="entry name" value="VOC"/>
    <property type="match status" value="1"/>
</dbReference>
<dbReference type="AlphaFoldDB" id="A0AA35SLA3"/>
<organism evidence="2 3">
    <name type="scientific">Geodia barretti</name>
    <name type="common">Barrett's horny sponge</name>
    <dbReference type="NCBI Taxonomy" id="519541"/>
    <lineage>
        <taxon>Eukaryota</taxon>
        <taxon>Metazoa</taxon>
        <taxon>Porifera</taxon>
        <taxon>Demospongiae</taxon>
        <taxon>Heteroscleromorpha</taxon>
        <taxon>Tetractinellida</taxon>
        <taxon>Astrophorina</taxon>
        <taxon>Geodiidae</taxon>
        <taxon>Geodia</taxon>
    </lineage>
</organism>
<keyword evidence="3" id="KW-1185">Reference proteome</keyword>
<name>A0AA35SLA3_GEOBA</name>
<dbReference type="EMBL" id="CASHTH010002526">
    <property type="protein sequence ID" value="CAI8031222.1"/>
    <property type="molecule type" value="Genomic_DNA"/>
</dbReference>
<proteinExistence type="predicted"/>
<evidence type="ECO:0000313" key="2">
    <source>
        <dbReference type="EMBL" id="CAI8031222.1"/>
    </source>
</evidence>
<accession>A0AA35SLA3</accession>
<dbReference type="InterPro" id="IPR037523">
    <property type="entry name" value="VOC_core"/>
</dbReference>
<dbReference type="InterPro" id="IPR029068">
    <property type="entry name" value="Glyas_Bleomycin-R_OHBP_Dase"/>
</dbReference>
<protein>
    <recommendedName>
        <fullName evidence="1">VOC domain-containing protein</fullName>
    </recommendedName>
</protein>
<dbReference type="CDD" id="cd06587">
    <property type="entry name" value="VOC"/>
    <property type="match status" value="1"/>
</dbReference>
<feature type="domain" description="VOC" evidence="1">
    <location>
        <begin position="4"/>
        <end position="126"/>
    </location>
</feature>
<dbReference type="Pfam" id="PF00903">
    <property type="entry name" value="Glyoxalase"/>
    <property type="match status" value="1"/>
</dbReference>
<comment type="caution">
    <text evidence="2">The sequence shown here is derived from an EMBL/GenBank/DDBJ whole genome shotgun (WGS) entry which is preliminary data.</text>
</comment>
<dbReference type="InterPro" id="IPR004360">
    <property type="entry name" value="Glyas_Fos-R_dOase_dom"/>
</dbReference>
<dbReference type="Gene3D" id="3.10.180.10">
    <property type="entry name" value="2,3-Dihydroxybiphenyl 1,2-Dioxygenase, domain 1"/>
    <property type="match status" value="1"/>
</dbReference>
<evidence type="ECO:0000259" key="1">
    <source>
        <dbReference type="PROSITE" id="PS51819"/>
    </source>
</evidence>